<evidence type="ECO:0000259" key="2">
    <source>
        <dbReference type="PROSITE" id="PS50206"/>
    </source>
</evidence>
<dbReference type="EMBL" id="FRAE01000004">
    <property type="protein sequence ID" value="SHJ44813.1"/>
    <property type="molecule type" value="Genomic_DNA"/>
</dbReference>
<dbReference type="AlphaFoldDB" id="A0A1M6JDP9"/>
<dbReference type="InterPro" id="IPR058840">
    <property type="entry name" value="AAA_SelU"/>
</dbReference>
<proteinExistence type="predicted"/>
<reference evidence="4" key="1">
    <citation type="submission" date="2016-11" db="EMBL/GenBank/DDBJ databases">
        <authorList>
            <person name="Varghese N."/>
            <person name="Submissions S."/>
        </authorList>
    </citation>
    <scope>NUCLEOTIDE SEQUENCE [LARGE SCALE GENOMIC DNA]</scope>
    <source>
        <strain evidence="4">DSM 15518</strain>
    </source>
</reference>
<dbReference type="PANTHER" id="PTHR30401:SF0">
    <property type="entry name" value="TRNA 2-SELENOURIDINE SYNTHASE"/>
    <property type="match status" value="1"/>
</dbReference>
<dbReference type="STRING" id="1123349.SAMN02744037_00087"/>
<dbReference type="SMART" id="SM00450">
    <property type="entry name" value="RHOD"/>
    <property type="match status" value="1"/>
</dbReference>
<dbReference type="InterPro" id="IPR027417">
    <property type="entry name" value="P-loop_NTPase"/>
</dbReference>
<dbReference type="GO" id="GO:0043828">
    <property type="term" value="F:tRNA 2-selenouridine synthase activity"/>
    <property type="evidence" value="ECO:0007669"/>
    <property type="project" value="InterPro"/>
</dbReference>
<sequence>MNRGINLEEALKLENAVFVDVRSPLEYKEDRIIKSINIPILDDKERKVVGTIYKKDGKESAVEKGLEFTSKKIKDLYLEFNSLSKSYKNIVVYCSRGGMRSGSVVNFFCNLGINMYQLRGGYKSYRNYVIDFLENIDENYKFIVLHGLTGVGKTDALKYLNKKGVKGLDLENIAKNCGSVFGHICFKDNPPSQKLFESLIFNYINNSKSKYIFIESESKRIGSVLIPNSIYNTMIEKGYHILLESSINSRVKRLVEQYISLNYKEDTVILDALEKLRKRLGNEKIDYLIEKLNSKEYAIIAKELIVNYYDPLYKYSIDKFAYNHIISCDKFEKAMAKLITIYERLERRELNK</sequence>
<gene>
    <name evidence="3" type="ORF">SAMN02744037_00087</name>
</gene>
<dbReference type="NCBIfam" id="TIGR03167">
    <property type="entry name" value="tRNA_sel_U_synt"/>
    <property type="match status" value="1"/>
</dbReference>
<dbReference type="InterPro" id="IPR017582">
    <property type="entry name" value="SelU"/>
</dbReference>
<dbReference type="NCBIfam" id="NF008750">
    <property type="entry name" value="PRK11784.1-2"/>
    <property type="match status" value="1"/>
</dbReference>
<dbReference type="RefSeq" id="WP_072886443.1">
    <property type="nucleotide sequence ID" value="NZ_FRAE01000004.1"/>
</dbReference>
<name>A0A1M6JDP9_9FIRM</name>
<dbReference type="InterPro" id="IPR036873">
    <property type="entry name" value="Rhodanese-like_dom_sf"/>
</dbReference>
<keyword evidence="4" id="KW-1185">Reference proteome</keyword>
<keyword evidence="1" id="KW-0711">Selenium</keyword>
<protein>
    <submittedName>
        <fullName evidence="3">tRNA 2-selenouridine synthase</fullName>
    </submittedName>
</protein>
<feature type="domain" description="Rhodanese" evidence="2">
    <location>
        <begin position="12"/>
        <end position="134"/>
    </location>
</feature>
<dbReference type="Gene3D" id="3.40.50.300">
    <property type="entry name" value="P-loop containing nucleotide triphosphate hydrolases"/>
    <property type="match status" value="1"/>
</dbReference>
<organism evidence="3 4">
    <name type="scientific">Tepidibacter formicigenes DSM 15518</name>
    <dbReference type="NCBI Taxonomy" id="1123349"/>
    <lineage>
        <taxon>Bacteria</taxon>
        <taxon>Bacillati</taxon>
        <taxon>Bacillota</taxon>
        <taxon>Clostridia</taxon>
        <taxon>Peptostreptococcales</taxon>
        <taxon>Peptostreptococcaceae</taxon>
        <taxon>Tepidibacter</taxon>
    </lineage>
</organism>
<accession>A0A1M6JDP9</accession>
<dbReference type="InterPro" id="IPR001763">
    <property type="entry name" value="Rhodanese-like_dom"/>
</dbReference>
<dbReference type="Pfam" id="PF26341">
    <property type="entry name" value="AAA_SelU"/>
    <property type="match status" value="1"/>
</dbReference>
<evidence type="ECO:0000313" key="3">
    <source>
        <dbReference type="EMBL" id="SHJ44813.1"/>
    </source>
</evidence>
<dbReference type="GO" id="GO:0002098">
    <property type="term" value="P:tRNA wobble uridine modification"/>
    <property type="evidence" value="ECO:0007669"/>
    <property type="project" value="InterPro"/>
</dbReference>
<dbReference type="PANTHER" id="PTHR30401">
    <property type="entry name" value="TRNA 2-SELENOURIDINE SYNTHASE"/>
    <property type="match status" value="1"/>
</dbReference>
<dbReference type="Proteomes" id="UP000242497">
    <property type="component" value="Unassembled WGS sequence"/>
</dbReference>
<dbReference type="OrthoDB" id="9808735at2"/>
<dbReference type="Gene3D" id="3.40.250.10">
    <property type="entry name" value="Rhodanese-like domain"/>
    <property type="match status" value="1"/>
</dbReference>
<dbReference type="Pfam" id="PF00581">
    <property type="entry name" value="Rhodanese"/>
    <property type="match status" value="1"/>
</dbReference>
<evidence type="ECO:0000313" key="4">
    <source>
        <dbReference type="Proteomes" id="UP000242497"/>
    </source>
</evidence>
<evidence type="ECO:0000256" key="1">
    <source>
        <dbReference type="ARBA" id="ARBA00023266"/>
    </source>
</evidence>
<dbReference type="SUPFAM" id="SSF52821">
    <property type="entry name" value="Rhodanese/Cell cycle control phosphatase"/>
    <property type="match status" value="1"/>
</dbReference>
<dbReference type="PROSITE" id="PS50206">
    <property type="entry name" value="RHODANESE_3"/>
    <property type="match status" value="1"/>
</dbReference>
<dbReference type="SUPFAM" id="SSF52540">
    <property type="entry name" value="P-loop containing nucleoside triphosphate hydrolases"/>
    <property type="match status" value="1"/>
</dbReference>